<reference evidence="2 3" key="1">
    <citation type="submission" date="2020-10" db="EMBL/GenBank/DDBJ databases">
        <title>The Coptis chinensis genome and diversification of protoberbering-type alkaloids.</title>
        <authorList>
            <person name="Wang B."/>
            <person name="Shu S."/>
            <person name="Song C."/>
            <person name="Liu Y."/>
        </authorList>
    </citation>
    <scope>NUCLEOTIDE SEQUENCE [LARGE SCALE GENOMIC DNA]</scope>
    <source>
        <strain evidence="2">HL-2020</strain>
        <tissue evidence="2">Leaf</tissue>
    </source>
</reference>
<evidence type="ECO:0000313" key="2">
    <source>
        <dbReference type="EMBL" id="KAF9608442.1"/>
    </source>
</evidence>
<name>A0A835I2E0_9MAGN</name>
<protein>
    <recommendedName>
        <fullName evidence="4">Thionin-like protein</fullName>
    </recommendedName>
</protein>
<dbReference type="Proteomes" id="UP000631114">
    <property type="component" value="Unassembled WGS sequence"/>
</dbReference>
<proteinExistence type="predicted"/>
<keyword evidence="3" id="KW-1185">Reference proteome</keyword>
<feature type="chain" id="PRO_5032871745" description="Thionin-like protein" evidence="1">
    <location>
        <begin position="21"/>
        <end position="67"/>
    </location>
</feature>
<evidence type="ECO:0008006" key="4">
    <source>
        <dbReference type="Google" id="ProtNLM"/>
    </source>
</evidence>
<comment type="caution">
    <text evidence="2">The sequence shown here is derived from an EMBL/GenBank/DDBJ whole genome shotgun (WGS) entry which is preliminary data.</text>
</comment>
<accession>A0A835I2E0</accession>
<evidence type="ECO:0000313" key="3">
    <source>
        <dbReference type="Proteomes" id="UP000631114"/>
    </source>
</evidence>
<gene>
    <name evidence="2" type="ORF">IFM89_009808</name>
</gene>
<organism evidence="2 3">
    <name type="scientific">Coptis chinensis</name>
    <dbReference type="NCBI Taxonomy" id="261450"/>
    <lineage>
        <taxon>Eukaryota</taxon>
        <taxon>Viridiplantae</taxon>
        <taxon>Streptophyta</taxon>
        <taxon>Embryophyta</taxon>
        <taxon>Tracheophyta</taxon>
        <taxon>Spermatophyta</taxon>
        <taxon>Magnoliopsida</taxon>
        <taxon>Ranunculales</taxon>
        <taxon>Ranunculaceae</taxon>
        <taxon>Coptidoideae</taxon>
        <taxon>Coptis</taxon>
    </lineage>
</organism>
<dbReference type="PANTHER" id="PTHR37183">
    <property type="entry name" value="PLANT THIONIN FAMILY PROTEIN"/>
    <property type="match status" value="1"/>
</dbReference>
<evidence type="ECO:0000256" key="1">
    <source>
        <dbReference type="SAM" id="SignalP"/>
    </source>
</evidence>
<dbReference type="AlphaFoldDB" id="A0A835I2E0"/>
<keyword evidence="1" id="KW-0732">Signal</keyword>
<feature type="signal peptide" evidence="1">
    <location>
        <begin position="1"/>
        <end position="20"/>
    </location>
</feature>
<dbReference type="PANTHER" id="PTHR37183:SF1">
    <property type="entry name" value="PLANT THIONIN FAMILY PROTEIN"/>
    <property type="match status" value="1"/>
</dbReference>
<dbReference type="OrthoDB" id="1933690at2759"/>
<dbReference type="EMBL" id="JADFTS010000004">
    <property type="protein sequence ID" value="KAF9608442.1"/>
    <property type="molecule type" value="Genomic_DNA"/>
</dbReference>
<sequence length="67" mass="7437">MKKVTALLVMLFLLSIQVQTIEPAVTDCYDACSTGCVQRDTRLMQRCDRKCAIKCEPSALVEEVGRG</sequence>